<protein>
    <submittedName>
        <fullName evidence="2">Uncharacterized protein</fullName>
    </submittedName>
</protein>
<feature type="transmembrane region" description="Helical" evidence="1">
    <location>
        <begin position="48"/>
        <end position="66"/>
    </location>
</feature>
<evidence type="ECO:0000256" key="1">
    <source>
        <dbReference type="SAM" id="Phobius"/>
    </source>
</evidence>
<keyword evidence="4" id="KW-1185">Reference proteome</keyword>
<proteinExistence type="predicted"/>
<dbReference type="EMBL" id="CM031813">
    <property type="protein sequence ID" value="KAG6653438.1"/>
    <property type="molecule type" value="Genomic_DNA"/>
</dbReference>
<comment type="caution">
    <text evidence="2">The sequence shown here is derived from an EMBL/GenBank/DDBJ whole genome shotgun (WGS) entry which is preliminary data.</text>
</comment>
<reference evidence="3" key="2">
    <citation type="submission" date="2021-01" db="EMBL/GenBank/DDBJ databases">
        <authorList>
            <person name="Lovell J.T."/>
            <person name="Bentley N."/>
            <person name="Bhattarai G."/>
            <person name="Jenkins J.W."/>
            <person name="Sreedasyam A."/>
            <person name="Alarcon Y."/>
            <person name="Bock C."/>
            <person name="Boston L."/>
            <person name="Carlson J."/>
            <person name="Cervantes K."/>
            <person name="Clermont K."/>
            <person name="Krom N."/>
            <person name="Kubenka K."/>
            <person name="Mamidi S."/>
            <person name="Mattison C."/>
            <person name="Monteros M."/>
            <person name="Pisani C."/>
            <person name="Plott C."/>
            <person name="Rajasekar S."/>
            <person name="Rhein H.S."/>
            <person name="Rohla C."/>
            <person name="Song M."/>
            <person name="Hilaire R.S."/>
            <person name="Shu S."/>
            <person name="Wells L."/>
            <person name="Wang X."/>
            <person name="Webber J."/>
            <person name="Heerema R.J."/>
            <person name="Klein P."/>
            <person name="Conner P."/>
            <person name="Grauke L."/>
            <person name="Grimwood J."/>
            <person name="Schmutz J."/>
            <person name="Randall J.J."/>
        </authorList>
    </citation>
    <scope>NUCLEOTIDE SEQUENCE</scope>
    <source>
        <tissue evidence="3">Leaf</tissue>
    </source>
</reference>
<name>A0A8T1QFY6_CARIL</name>
<dbReference type="AlphaFoldDB" id="A0A8T1QFY6"/>
<gene>
    <name evidence="2" type="ORF">CIPAW_05G076700</name>
    <name evidence="3" type="ORF">I3842_05G075300</name>
</gene>
<accession>A0A8T1QFY6</accession>
<dbReference type="PANTHER" id="PTHR33306">
    <property type="entry name" value="EXPRESSED PROTEIN-RELATED-RELATED"/>
    <property type="match status" value="1"/>
</dbReference>
<feature type="transmembrane region" description="Helical" evidence="1">
    <location>
        <begin position="15"/>
        <end position="36"/>
    </location>
</feature>
<keyword evidence="1" id="KW-0812">Transmembrane</keyword>
<sequence>MACCRGCRPTPVYDYFPSLLLILAVISMLLFIPRLFPVIELRTREPINWVLIVAPLLLLAIVHWLSSMTRQDMYYPAPPCKRCHRCPCKGCLPWGVAC</sequence>
<evidence type="ECO:0000313" key="2">
    <source>
        <dbReference type="EMBL" id="KAG6653438.1"/>
    </source>
</evidence>
<dbReference type="PANTHER" id="PTHR33306:SF43">
    <property type="entry name" value="TRANSMEMBRANE PROTEIN"/>
    <property type="match status" value="1"/>
</dbReference>
<dbReference type="Proteomes" id="UP000811246">
    <property type="component" value="Chromosome 5"/>
</dbReference>
<reference evidence="2" key="1">
    <citation type="submission" date="2020-12" db="EMBL/GenBank/DDBJ databases">
        <title>WGS assembly of Carya illinoinensis cv. Pawnee.</title>
        <authorList>
            <person name="Platts A."/>
            <person name="Shu S."/>
            <person name="Wright S."/>
            <person name="Barry K."/>
            <person name="Edger P."/>
            <person name="Pires J.C."/>
            <person name="Schmutz J."/>
        </authorList>
    </citation>
    <scope>NUCLEOTIDE SEQUENCE</scope>
    <source>
        <tissue evidence="2">Leaf</tissue>
    </source>
</reference>
<keyword evidence="1" id="KW-0472">Membrane</keyword>
<evidence type="ECO:0000313" key="3">
    <source>
        <dbReference type="EMBL" id="KAG6711847.1"/>
    </source>
</evidence>
<organism evidence="2 4">
    <name type="scientific">Carya illinoinensis</name>
    <name type="common">Pecan</name>
    <dbReference type="NCBI Taxonomy" id="32201"/>
    <lineage>
        <taxon>Eukaryota</taxon>
        <taxon>Viridiplantae</taxon>
        <taxon>Streptophyta</taxon>
        <taxon>Embryophyta</taxon>
        <taxon>Tracheophyta</taxon>
        <taxon>Spermatophyta</taxon>
        <taxon>Magnoliopsida</taxon>
        <taxon>eudicotyledons</taxon>
        <taxon>Gunneridae</taxon>
        <taxon>Pentapetalae</taxon>
        <taxon>rosids</taxon>
        <taxon>fabids</taxon>
        <taxon>Fagales</taxon>
        <taxon>Juglandaceae</taxon>
        <taxon>Carya</taxon>
    </lineage>
</organism>
<dbReference type="EMBL" id="CM031829">
    <property type="protein sequence ID" value="KAG6711847.1"/>
    <property type="molecule type" value="Genomic_DNA"/>
</dbReference>
<evidence type="ECO:0000313" key="4">
    <source>
        <dbReference type="Proteomes" id="UP000811609"/>
    </source>
</evidence>
<keyword evidence="1" id="KW-1133">Transmembrane helix</keyword>
<dbReference type="Proteomes" id="UP000811609">
    <property type="component" value="Chromosome 5"/>
</dbReference>